<sequence length="326" mass="35688">MQPRRTLRTVSGLLAVALSLPSASAWAGPADELRDLVGARGAGGEAELERRGYTHIDTSKSSNAAFSYWWHNGKRSCIRVTTREGRYQALADADASDCGQTRKEGGMSDGAKVAVGAAALLGIAALAHKSHHRDDRDYNEQQTADFERGYRDGLYNNSYHSRGSGSEYSDGYNKGVEERRQQSSYRQFNDGAGWTRCASEDQYCKVNGTARVRYGADNRYEYRNVTGGIQCSYKIFGDPAYGVHKTCEYMPTGGGYGSVNHGSGWEYCGSEGGYCSFNGPGEVRYGVNGKFIVRRANNGMPCDVNTFGDDPAYGQKKSCFVRRSGR</sequence>
<evidence type="ECO:0000313" key="4">
    <source>
        <dbReference type="Proteomes" id="UP000285575"/>
    </source>
</evidence>
<feature type="chain" id="PRO_5019233005" evidence="2">
    <location>
        <begin position="28"/>
        <end position="326"/>
    </location>
</feature>
<protein>
    <submittedName>
        <fullName evidence="3">Uncharacterized protein</fullName>
    </submittedName>
</protein>
<keyword evidence="4" id="KW-1185">Reference proteome</keyword>
<proteinExistence type="predicted"/>
<dbReference type="EMBL" id="SACR01000006">
    <property type="protein sequence ID" value="RVU43753.1"/>
    <property type="molecule type" value="Genomic_DNA"/>
</dbReference>
<evidence type="ECO:0000313" key="3">
    <source>
        <dbReference type="EMBL" id="RVU43753.1"/>
    </source>
</evidence>
<evidence type="ECO:0000256" key="1">
    <source>
        <dbReference type="SAM" id="MobiDB-lite"/>
    </source>
</evidence>
<dbReference type="OrthoDB" id="8905641at2"/>
<accession>A0A437RAI4</accession>
<feature type="compositionally biased region" description="Polar residues" evidence="1">
    <location>
        <begin position="155"/>
        <end position="167"/>
    </location>
</feature>
<dbReference type="Proteomes" id="UP000285575">
    <property type="component" value="Unassembled WGS sequence"/>
</dbReference>
<comment type="caution">
    <text evidence="3">The sequence shown here is derived from an EMBL/GenBank/DDBJ whole genome shotgun (WGS) entry which is preliminary data.</text>
</comment>
<evidence type="ECO:0000256" key="2">
    <source>
        <dbReference type="SAM" id="SignalP"/>
    </source>
</evidence>
<dbReference type="RefSeq" id="WP_128230311.1">
    <property type="nucleotide sequence ID" value="NZ_SACR01000006.1"/>
</dbReference>
<dbReference type="AlphaFoldDB" id="A0A437RAI4"/>
<organism evidence="3 4">
    <name type="scientific">Rubrivivax rivuli</name>
    <dbReference type="NCBI Taxonomy" id="1862385"/>
    <lineage>
        <taxon>Bacteria</taxon>
        <taxon>Pseudomonadati</taxon>
        <taxon>Pseudomonadota</taxon>
        <taxon>Betaproteobacteria</taxon>
        <taxon>Burkholderiales</taxon>
        <taxon>Sphaerotilaceae</taxon>
        <taxon>Rubrivivax</taxon>
    </lineage>
</organism>
<name>A0A437RAI4_9BURK</name>
<feature type="signal peptide" evidence="2">
    <location>
        <begin position="1"/>
        <end position="27"/>
    </location>
</feature>
<reference evidence="3 4" key="1">
    <citation type="submission" date="2019-01" db="EMBL/GenBank/DDBJ databases">
        <authorList>
            <person name="Chen W.-M."/>
        </authorList>
    </citation>
    <scope>NUCLEOTIDE SEQUENCE [LARGE SCALE GENOMIC DNA]</scope>
    <source>
        <strain evidence="3 4">KYPY4</strain>
    </source>
</reference>
<feature type="region of interest" description="Disordered" evidence="1">
    <location>
        <begin position="155"/>
        <end position="181"/>
    </location>
</feature>
<gene>
    <name evidence="3" type="ORF">EOE66_18940</name>
</gene>
<keyword evidence="2" id="KW-0732">Signal</keyword>